<dbReference type="AlphaFoldDB" id="A0A517R2I7"/>
<dbReference type="Proteomes" id="UP000317318">
    <property type="component" value="Chromosome"/>
</dbReference>
<reference evidence="6 7" key="1">
    <citation type="submission" date="2019-02" db="EMBL/GenBank/DDBJ databases">
        <title>Deep-cultivation of Planctomycetes and their phenomic and genomic characterization uncovers novel biology.</title>
        <authorList>
            <person name="Wiegand S."/>
            <person name="Jogler M."/>
            <person name="Boedeker C."/>
            <person name="Pinto D."/>
            <person name="Vollmers J."/>
            <person name="Rivas-Marin E."/>
            <person name="Kohn T."/>
            <person name="Peeters S.H."/>
            <person name="Heuer A."/>
            <person name="Rast P."/>
            <person name="Oberbeckmann S."/>
            <person name="Bunk B."/>
            <person name="Jeske O."/>
            <person name="Meyerdierks A."/>
            <person name="Storesund J.E."/>
            <person name="Kallscheuer N."/>
            <person name="Luecker S."/>
            <person name="Lage O.M."/>
            <person name="Pohl T."/>
            <person name="Merkel B.J."/>
            <person name="Hornburger P."/>
            <person name="Mueller R.-W."/>
            <person name="Bruemmer F."/>
            <person name="Labrenz M."/>
            <person name="Spormann A.M."/>
            <person name="Op den Camp H."/>
            <person name="Overmann J."/>
            <person name="Amann R."/>
            <person name="Jetten M.S.M."/>
            <person name="Mascher T."/>
            <person name="Medema M.H."/>
            <person name="Devos D.P."/>
            <person name="Kaster A.-K."/>
            <person name="Ovreas L."/>
            <person name="Rohde M."/>
            <person name="Galperin M.Y."/>
            <person name="Jogler C."/>
        </authorList>
    </citation>
    <scope>NUCLEOTIDE SEQUENCE [LARGE SCALE GENOMIC DNA]</scope>
    <source>
        <strain evidence="6 7">Pan189</strain>
    </source>
</reference>
<dbReference type="PIRSF" id="PIRSF036466">
    <property type="entry name" value="UCP036466"/>
    <property type="match status" value="1"/>
</dbReference>
<evidence type="ECO:0000256" key="4">
    <source>
        <dbReference type="ARBA" id="ARBA00023136"/>
    </source>
</evidence>
<dbReference type="HAMAP" id="MF_01361">
    <property type="entry name" value="UPF0391"/>
    <property type="match status" value="1"/>
</dbReference>
<sequence>MLYWALMFFIIAIAAAVFGFGGIAAGASSIAQILFFVFLVLFIVSLIGGLRRPSI</sequence>
<keyword evidence="2 5" id="KW-0812">Transmembrane</keyword>
<dbReference type="RefSeq" id="WP_145366175.1">
    <property type="nucleotide sequence ID" value="NZ_CP036268.1"/>
</dbReference>
<protein>
    <submittedName>
        <fullName evidence="6">Uncharacterized protein</fullName>
    </submittedName>
</protein>
<evidence type="ECO:0000256" key="3">
    <source>
        <dbReference type="ARBA" id="ARBA00022989"/>
    </source>
</evidence>
<dbReference type="InterPro" id="IPR009760">
    <property type="entry name" value="DUF1328"/>
</dbReference>
<feature type="transmembrane region" description="Helical" evidence="5">
    <location>
        <begin position="29"/>
        <end position="50"/>
    </location>
</feature>
<evidence type="ECO:0000256" key="1">
    <source>
        <dbReference type="ARBA" id="ARBA00022475"/>
    </source>
</evidence>
<organism evidence="6 7">
    <name type="scientific">Stratiformator vulcanicus</name>
    <dbReference type="NCBI Taxonomy" id="2527980"/>
    <lineage>
        <taxon>Bacteria</taxon>
        <taxon>Pseudomonadati</taxon>
        <taxon>Planctomycetota</taxon>
        <taxon>Planctomycetia</taxon>
        <taxon>Planctomycetales</taxon>
        <taxon>Planctomycetaceae</taxon>
        <taxon>Stratiformator</taxon>
    </lineage>
</organism>
<accession>A0A517R2I7</accession>
<dbReference type="EMBL" id="CP036268">
    <property type="protein sequence ID" value="QDT38092.1"/>
    <property type="molecule type" value="Genomic_DNA"/>
</dbReference>
<dbReference type="NCBIfam" id="NF010229">
    <property type="entry name" value="PRK13682.1-4"/>
    <property type="match status" value="1"/>
</dbReference>
<evidence type="ECO:0000256" key="5">
    <source>
        <dbReference type="SAM" id="Phobius"/>
    </source>
</evidence>
<evidence type="ECO:0000313" key="7">
    <source>
        <dbReference type="Proteomes" id="UP000317318"/>
    </source>
</evidence>
<dbReference type="KEGG" id="svp:Pan189_24820"/>
<keyword evidence="1" id="KW-1003">Cell membrane</keyword>
<dbReference type="NCBIfam" id="NF010226">
    <property type="entry name" value="PRK13682.1-1"/>
    <property type="match status" value="1"/>
</dbReference>
<dbReference type="GO" id="GO:0005886">
    <property type="term" value="C:plasma membrane"/>
    <property type="evidence" value="ECO:0007669"/>
    <property type="project" value="InterPro"/>
</dbReference>
<evidence type="ECO:0000313" key="6">
    <source>
        <dbReference type="EMBL" id="QDT38092.1"/>
    </source>
</evidence>
<keyword evidence="7" id="KW-1185">Reference proteome</keyword>
<name>A0A517R2I7_9PLAN</name>
<dbReference type="Pfam" id="PF07043">
    <property type="entry name" value="DUF1328"/>
    <property type="match status" value="1"/>
</dbReference>
<evidence type="ECO:0000256" key="2">
    <source>
        <dbReference type="ARBA" id="ARBA00022692"/>
    </source>
</evidence>
<gene>
    <name evidence="6" type="ORF">Pan189_24820</name>
</gene>
<proteinExistence type="inferred from homology"/>
<keyword evidence="3 5" id="KW-1133">Transmembrane helix</keyword>
<keyword evidence="4 5" id="KW-0472">Membrane</keyword>